<dbReference type="Proteomes" id="UP000829069">
    <property type="component" value="Chromosome"/>
</dbReference>
<feature type="binding site" evidence="1">
    <location>
        <position position="278"/>
    </location>
    <ligand>
        <name>substrate</name>
    </ligand>
</feature>
<dbReference type="RefSeq" id="WP_241915307.1">
    <property type="nucleotide sequence ID" value="NZ_CP093326.1"/>
</dbReference>
<evidence type="ECO:0000256" key="1">
    <source>
        <dbReference type="HAMAP-Rule" id="MF_02128"/>
    </source>
</evidence>
<dbReference type="PANTHER" id="PTHR30270">
    <property type="entry name" value="THIAMINE-MONOPHOSPHATE KINASE"/>
    <property type="match status" value="1"/>
</dbReference>
<dbReference type="SUPFAM" id="SSF55326">
    <property type="entry name" value="PurM N-terminal domain-like"/>
    <property type="match status" value="1"/>
</dbReference>
<comment type="function">
    <text evidence="1">Catalyzes the ATP-dependent phosphorylation of thiamine-monophosphate (TMP) to form thiamine-pyrophosphate (TPP), the active form of vitamin B1.</text>
</comment>
<keyword evidence="1" id="KW-0479">Metal-binding</keyword>
<keyword evidence="4" id="KW-1185">Reference proteome</keyword>
<feature type="binding site" evidence="1">
    <location>
        <position position="131"/>
    </location>
    <ligand>
        <name>Mg(2+)</name>
        <dbReference type="ChEBI" id="CHEBI:18420"/>
        <label>1</label>
    </ligand>
</feature>
<reference evidence="3 4" key="1">
    <citation type="submission" date="2022-03" db="EMBL/GenBank/DDBJ databases">
        <title>Isotopic signatures of nitrous oxide derived from detoxification processes.</title>
        <authorList>
            <person name="Behrendt U."/>
            <person name="Buchen C."/>
            <person name="Well R."/>
            <person name="Ulrich A."/>
            <person name="Rohe L."/>
            <person name="Kolb S."/>
            <person name="Schloter M."/>
            <person name="Horn M.A."/>
            <person name="Augustin J."/>
        </authorList>
    </citation>
    <scope>NUCLEOTIDE SEQUENCE [LARGE SCALE GENOMIC DNA]</scope>
    <source>
        <strain evidence="3 4">S4-C24</strain>
    </source>
</reference>
<evidence type="ECO:0000313" key="4">
    <source>
        <dbReference type="Proteomes" id="UP000829069"/>
    </source>
</evidence>
<feature type="binding site" evidence="1">
    <location>
        <position position="30"/>
    </location>
    <ligand>
        <name>Mg(2+)</name>
        <dbReference type="ChEBI" id="CHEBI:18420"/>
        <label>4</label>
    </ligand>
</feature>
<keyword evidence="1 3" id="KW-0418">Kinase</keyword>
<dbReference type="PANTHER" id="PTHR30270:SF0">
    <property type="entry name" value="THIAMINE-MONOPHOSPHATE KINASE"/>
    <property type="match status" value="1"/>
</dbReference>
<evidence type="ECO:0000313" key="3">
    <source>
        <dbReference type="EMBL" id="UNK47584.1"/>
    </source>
</evidence>
<dbReference type="HAMAP" id="MF_02128">
    <property type="entry name" value="TMP_kinase"/>
    <property type="match status" value="1"/>
</dbReference>
<organism evidence="3 4">
    <name type="scientific">Arthrobacter sulfonylureivorans</name>
    <dbReference type="NCBI Taxonomy" id="2486855"/>
    <lineage>
        <taxon>Bacteria</taxon>
        <taxon>Bacillati</taxon>
        <taxon>Actinomycetota</taxon>
        <taxon>Actinomycetes</taxon>
        <taxon>Micrococcales</taxon>
        <taxon>Micrococcaceae</taxon>
        <taxon>Arthrobacter</taxon>
    </lineage>
</organism>
<dbReference type="NCBIfam" id="NF004351">
    <property type="entry name" value="PRK05731.1-4"/>
    <property type="match status" value="1"/>
</dbReference>
<dbReference type="Pfam" id="PF00586">
    <property type="entry name" value="AIRS"/>
    <property type="match status" value="1"/>
</dbReference>
<comment type="pathway">
    <text evidence="1">Cofactor biosynthesis; thiamine diphosphate biosynthesis; thiamine diphosphate from thiamine phosphate: step 1/1.</text>
</comment>
<feature type="binding site" evidence="1">
    <location>
        <begin position="130"/>
        <end position="131"/>
    </location>
    <ligand>
        <name>ATP</name>
        <dbReference type="ChEBI" id="CHEBI:30616"/>
    </ligand>
</feature>
<comment type="miscellaneous">
    <text evidence="1">Reaction mechanism of ThiL seems to utilize a direct, inline transfer of the gamma-phosphate of ATP to TMP rather than a phosphorylated enzyme intermediate.</text>
</comment>
<dbReference type="InterPro" id="IPR036921">
    <property type="entry name" value="PurM-like_N_sf"/>
</dbReference>
<feature type="binding site" evidence="1">
    <location>
        <position position="224"/>
    </location>
    <ligand>
        <name>Mg(2+)</name>
        <dbReference type="ChEBI" id="CHEBI:18420"/>
        <label>3</label>
    </ligand>
</feature>
<feature type="binding site" evidence="1">
    <location>
        <position position="322"/>
    </location>
    <ligand>
        <name>substrate</name>
    </ligand>
</feature>
<gene>
    <name evidence="1" type="primary">thiL</name>
    <name evidence="3" type="ORF">MNQ99_08345</name>
</gene>
<comment type="catalytic activity">
    <reaction evidence="1">
        <text>thiamine phosphate + ATP = thiamine diphosphate + ADP</text>
        <dbReference type="Rhea" id="RHEA:15913"/>
        <dbReference type="ChEBI" id="CHEBI:30616"/>
        <dbReference type="ChEBI" id="CHEBI:37575"/>
        <dbReference type="ChEBI" id="CHEBI:58937"/>
        <dbReference type="ChEBI" id="CHEBI:456216"/>
        <dbReference type="EC" id="2.7.4.16"/>
    </reaction>
</comment>
<comment type="similarity">
    <text evidence="1">Belongs to the thiamine-monophosphate kinase family.</text>
</comment>
<dbReference type="SUPFAM" id="SSF56042">
    <property type="entry name" value="PurM C-terminal domain-like"/>
    <property type="match status" value="1"/>
</dbReference>
<feature type="binding site" evidence="1">
    <location>
        <position position="46"/>
    </location>
    <ligand>
        <name>Mg(2+)</name>
        <dbReference type="ChEBI" id="CHEBI:18420"/>
        <label>1</label>
    </ligand>
</feature>
<feature type="binding site" evidence="1">
    <location>
        <position position="80"/>
    </location>
    <ligand>
        <name>Mg(2+)</name>
        <dbReference type="ChEBI" id="CHEBI:18420"/>
        <label>4</label>
    </ligand>
</feature>
<dbReference type="EC" id="2.7.4.16" evidence="1"/>
<protein>
    <recommendedName>
        <fullName evidence="1">Thiamine-monophosphate kinase</fullName>
        <shortName evidence="1">TMP kinase</shortName>
        <shortName evidence="1">Thiamine-phosphate kinase</shortName>
        <ecNumber evidence="1">2.7.4.16</ecNumber>
    </recommendedName>
</protein>
<keyword evidence="1" id="KW-0067">ATP-binding</keyword>
<sequence>MINDLDEGSLLERIFPRLGPANVPVGPGDDAAVIDAPDARTVISIDTLVQDQDFRLEWPSGYRTTGYDVGWKSVAQNLSDINAMGAVPTSLVISLTLPGSTPVAWVEDLADGVAAAIRKLGADRCSVVGGDLGRGDALVVTAAVTGDLEGRFPVLRSGARPGDIVAVAGTLGKAAAGLCLLDSKHPIAEARASLQALANIQSRPEPPLHAGPAAAKAGATAMMDISDGLLRDAARLARASAVSVDLFAAALQDFVEPLGEAAALLGADPMEWVLGGGEDHGLLCTFPAAEALPDGFVAVGAVRESGSAPATLDGAAVQAIGWDHFGG</sequence>
<feature type="binding site" evidence="1">
    <location>
        <position position="227"/>
    </location>
    <ligand>
        <name>Mg(2+)</name>
        <dbReference type="ChEBI" id="CHEBI:18420"/>
        <label>5</label>
    </ligand>
</feature>
<keyword evidence="1" id="KW-0460">Magnesium</keyword>
<feature type="binding site" evidence="1">
    <location>
        <position position="53"/>
    </location>
    <ligand>
        <name>substrate</name>
    </ligand>
</feature>
<feature type="binding site" evidence="1">
    <location>
        <position position="80"/>
    </location>
    <ligand>
        <name>Mg(2+)</name>
        <dbReference type="ChEBI" id="CHEBI:18420"/>
        <label>2</label>
    </ligand>
</feature>
<proteinExistence type="inferred from homology"/>
<feature type="binding site" evidence="1">
    <location>
        <position position="80"/>
    </location>
    <ligand>
        <name>Mg(2+)</name>
        <dbReference type="ChEBI" id="CHEBI:18420"/>
        <label>3</label>
    </ligand>
</feature>
<feature type="binding site" evidence="1">
    <location>
        <position position="30"/>
    </location>
    <ligand>
        <name>Mg(2+)</name>
        <dbReference type="ChEBI" id="CHEBI:18420"/>
        <label>3</label>
    </ligand>
</feature>
<dbReference type="InterPro" id="IPR016188">
    <property type="entry name" value="PurM-like_N"/>
</dbReference>
<feature type="domain" description="PurM-like N-terminal" evidence="2">
    <location>
        <begin position="28"/>
        <end position="146"/>
    </location>
</feature>
<keyword evidence="1" id="KW-0547">Nucleotide-binding</keyword>
<dbReference type="GO" id="GO:0009030">
    <property type="term" value="F:thiamine-phosphate kinase activity"/>
    <property type="evidence" value="ECO:0007669"/>
    <property type="project" value="UniProtKB-EC"/>
</dbReference>
<feature type="binding site" evidence="1">
    <location>
        <position position="156"/>
    </location>
    <ligand>
        <name>ATP</name>
        <dbReference type="ChEBI" id="CHEBI:30616"/>
    </ligand>
</feature>
<evidence type="ECO:0000259" key="2">
    <source>
        <dbReference type="Pfam" id="PF00586"/>
    </source>
</evidence>
<dbReference type="InterPro" id="IPR036676">
    <property type="entry name" value="PurM-like_C_sf"/>
</dbReference>
<keyword evidence="1 3" id="KW-0808">Transferase</keyword>
<comment type="caution">
    <text evidence="1">Lacks conserved residue(s) required for the propagation of feature annotation.</text>
</comment>
<dbReference type="NCBIfam" id="TIGR01379">
    <property type="entry name" value="thiL"/>
    <property type="match status" value="1"/>
</dbReference>
<feature type="binding site" evidence="1">
    <location>
        <position position="44"/>
    </location>
    <ligand>
        <name>Mg(2+)</name>
        <dbReference type="ChEBI" id="CHEBI:18420"/>
        <label>4</label>
    </ligand>
</feature>
<dbReference type="InterPro" id="IPR006283">
    <property type="entry name" value="ThiL-like"/>
</dbReference>
<name>A0ABY3WIU7_9MICC</name>
<feature type="binding site" evidence="1">
    <location>
        <position position="226"/>
    </location>
    <ligand>
        <name>ATP</name>
        <dbReference type="ChEBI" id="CHEBI:30616"/>
    </ligand>
</feature>
<feature type="binding site" evidence="1">
    <location>
        <position position="46"/>
    </location>
    <ligand>
        <name>Mg(2+)</name>
        <dbReference type="ChEBI" id="CHEBI:18420"/>
        <label>2</label>
    </ligand>
</feature>
<accession>A0ABY3WIU7</accession>
<dbReference type="EMBL" id="CP093326">
    <property type="protein sequence ID" value="UNK47584.1"/>
    <property type="molecule type" value="Genomic_DNA"/>
</dbReference>
<dbReference type="PIRSF" id="PIRSF005303">
    <property type="entry name" value="Thiam_monoph_kin"/>
    <property type="match status" value="1"/>
</dbReference>
<dbReference type="Gene3D" id="3.30.1330.10">
    <property type="entry name" value="PurM-like, N-terminal domain"/>
    <property type="match status" value="1"/>
</dbReference>
<dbReference type="Gene3D" id="3.90.650.10">
    <property type="entry name" value="PurM-like C-terminal domain"/>
    <property type="match status" value="1"/>
</dbReference>
<dbReference type="CDD" id="cd02194">
    <property type="entry name" value="ThiL"/>
    <property type="match status" value="1"/>
</dbReference>
<keyword evidence="1" id="KW-0784">Thiamine biosynthesis</keyword>